<accession>A0A497ENJ6</accession>
<dbReference type="Pfam" id="PF13412">
    <property type="entry name" value="HTH_24"/>
    <property type="match status" value="1"/>
</dbReference>
<dbReference type="InterPro" id="IPR011008">
    <property type="entry name" value="Dimeric_a/b-barrel"/>
</dbReference>
<reference evidence="5 6" key="1">
    <citation type="submission" date="2018-06" db="EMBL/GenBank/DDBJ databases">
        <title>Extensive metabolic versatility and redundancy in microbially diverse, dynamic hydrothermal sediments.</title>
        <authorList>
            <person name="Dombrowski N."/>
            <person name="Teske A."/>
            <person name="Baker B.J."/>
        </authorList>
    </citation>
    <scope>NUCLEOTIDE SEQUENCE [LARGE SCALE GENOMIC DNA]</scope>
    <source>
        <strain evidence="5">B66_G16</strain>
    </source>
</reference>
<organism evidence="5 6">
    <name type="scientific">Thermoproteota archaeon</name>
    <dbReference type="NCBI Taxonomy" id="2056631"/>
    <lineage>
        <taxon>Archaea</taxon>
        <taxon>Thermoproteota</taxon>
    </lineage>
</organism>
<dbReference type="InterPro" id="IPR036388">
    <property type="entry name" value="WH-like_DNA-bd_sf"/>
</dbReference>
<dbReference type="Proteomes" id="UP000278475">
    <property type="component" value="Unassembled WGS sequence"/>
</dbReference>
<dbReference type="SUPFAM" id="SSF54909">
    <property type="entry name" value="Dimeric alpha+beta barrel"/>
    <property type="match status" value="1"/>
</dbReference>
<evidence type="ECO:0000256" key="2">
    <source>
        <dbReference type="ARBA" id="ARBA00023125"/>
    </source>
</evidence>
<evidence type="ECO:0000313" key="6">
    <source>
        <dbReference type="Proteomes" id="UP000278475"/>
    </source>
</evidence>
<dbReference type="PANTHER" id="PTHR30154:SF34">
    <property type="entry name" value="TRANSCRIPTIONAL REGULATOR AZLB"/>
    <property type="match status" value="1"/>
</dbReference>
<name>A0A497ENJ6_9CREN</name>
<keyword evidence="1" id="KW-0805">Transcription regulation</keyword>
<dbReference type="EMBL" id="QMQV01000071">
    <property type="protein sequence ID" value="RLE48511.1"/>
    <property type="molecule type" value="Genomic_DNA"/>
</dbReference>
<dbReference type="Pfam" id="PF01037">
    <property type="entry name" value="AsnC_trans_reg"/>
    <property type="match status" value="1"/>
</dbReference>
<dbReference type="PROSITE" id="PS50956">
    <property type="entry name" value="HTH_ASNC_2"/>
    <property type="match status" value="1"/>
</dbReference>
<protein>
    <recommendedName>
        <fullName evidence="4">HTH asnC-type domain-containing protein</fullName>
    </recommendedName>
</protein>
<dbReference type="SUPFAM" id="SSF46785">
    <property type="entry name" value="Winged helix' DNA-binding domain"/>
    <property type="match status" value="1"/>
</dbReference>
<evidence type="ECO:0000256" key="1">
    <source>
        <dbReference type="ARBA" id="ARBA00023015"/>
    </source>
</evidence>
<dbReference type="Gene3D" id="3.30.70.920">
    <property type="match status" value="1"/>
</dbReference>
<evidence type="ECO:0000256" key="3">
    <source>
        <dbReference type="ARBA" id="ARBA00023163"/>
    </source>
</evidence>
<dbReference type="PANTHER" id="PTHR30154">
    <property type="entry name" value="LEUCINE-RESPONSIVE REGULATORY PROTEIN"/>
    <property type="match status" value="1"/>
</dbReference>
<proteinExistence type="predicted"/>
<dbReference type="InterPro" id="IPR019887">
    <property type="entry name" value="Tscrpt_reg_AsnC/Lrp_C"/>
</dbReference>
<dbReference type="GO" id="GO:0043565">
    <property type="term" value="F:sequence-specific DNA binding"/>
    <property type="evidence" value="ECO:0007669"/>
    <property type="project" value="InterPro"/>
</dbReference>
<keyword evidence="3" id="KW-0804">Transcription</keyword>
<dbReference type="GO" id="GO:0043200">
    <property type="term" value="P:response to amino acid"/>
    <property type="evidence" value="ECO:0007669"/>
    <property type="project" value="TreeGrafter"/>
</dbReference>
<comment type="caution">
    <text evidence="5">The sequence shown here is derived from an EMBL/GenBank/DDBJ whole genome shotgun (WGS) entry which is preliminary data.</text>
</comment>
<dbReference type="InterPro" id="IPR036390">
    <property type="entry name" value="WH_DNA-bd_sf"/>
</dbReference>
<dbReference type="InterPro" id="IPR000485">
    <property type="entry name" value="AsnC-type_HTH_dom"/>
</dbReference>
<evidence type="ECO:0000259" key="4">
    <source>
        <dbReference type="PROSITE" id="PS50956"/>
    </source>
</evidence>
<gene>
    <name evidence="5" type="ORF">DRJ31_07110</name>
</gene>
<evidence type="ECO:0000313" key="5">
    <source>
        <dbReference type="EMBL" id="RLE48511.1"/>
    </source>
</evidence>
<dbReference type="PRINTS" id="PR00033">
    <property type="entry name" value="HTHASNC"/>
</dbReference>
<dbReference type="SMART" id="SM00344">
    <property type="entry name" value="HTH_ASNC"/>
    <property type="match status" value="1"/>
</dbReference>
<dbReference type="GO" id="GO:0005829">
    <property type="term" value="C:cytosol"/>
    <property type="evidence" value="ECO:0007669"/>
    <property type="project" value="TreeGrafter"/>
</dbReference>
<dbReference type="AlphaFoldDB" id="A0A497ENJ6"/>
<dbReference type="Gene3D" id="1.10.10.10">
    <property type="entry name" value="Winged helix-like DNA-binding domain superfamily/Winged helix DNA-binding domain"/>
    <property type="match status" value="1"/>
</dbReference>
<feature type="domain" description="HTH asnC-type" evidence="4">
    <location>
        <begin position="4"/>
        <end position="65"/>
    </location>
</feature>
<dbReference type="InterPro" id="IPR019888">
    <property type="entry name" value="Tscrpt_reg_AsnC-like"/>
</dbReference>
<sequence length="150" mass="17115">MNVMDYRDEAIIKALEKASRLSSRAIAREVSLPISTVHRKIKKMEQEGVIIGYKARINYEKTSWPIGAYIFINLEEHPPKGRKTSKENVIDILKSFEEVKELAEVQGTSFNLIAKARFRSLKDLSTFIDKLRALDSVEEVSTAIITEEVM</sequence>
<keyword evidence="2" id="KW-0238">DNA-binding</keyword>